<dbReference type="InterPro" id="IPR038988">
    <property type="entry name" value="Sas4"/>
</dbReference>
<evidence type="ECO:0000313" key="4">
    <source>
        <dbReference type="Proteomes" id="UP000761534"/>
    </source>
</evidence>
<dbReference type="GO" id="GO:0004402">
    <property type="term" value="F:histone acetyltransferase activity"/>
    <property type="evidence" value="ECO:0007669"/>
    <property type="project" value="TreeGrafter"/>
</dbReference>
<accession>A0A642UL00</accession>
<proteinExistence type="predicted"/>
<dbReference type="EMBL" id="SWFS01000514">
    <property type="protein sequence ID" value="KAA8899908.1"/>
    <property type="molecule type" value="Genomic_DNA"/>
</dbReference>
<name>A0A642UL00_9ASCO</name>
<dbReference type="OrthoDB" id="1938992at2759"/>
<dbReference type="PANTHER" id="PTHR38422:SF1">
    <property type="entry name" value="SOMETHING ABOUT SILENCING PROTEIN 4"/>
    <property type="match status" value="1"/>
</dbReference>
<feature type="region of interest" description="Disordered" evidence="1">
    <location>
        <begin position="1"/>
        <end position="42"/>
    </location>
</feature>
<feature type="compositionally biased region" description="Pro residues" evidence="1">
    <location>
        <begin position="211"/>
        <end position="222"/>
    </location>
</feature>
<feature type="region of interest" description="Disordered" evidence="1">
    <location>
        <begin position="206"/>
        <end position="249"/>
    </location>
</feature>
<protein>
    <recommendedName>
        <fullName evidence="2">Something about silencing protein 4 domain-containing protein</fullName>
    </recommendedName>
</protein>
<feature type="domain" description="Something about silencing protein 4" evidence="2">
    <location>
        <begin position="105"/>
        <end position="201"/>
    </location>
</feature>
<dbReference type="GO" id="GO:0033255">
    <property type="term" value="C:SAS acetyltransferase complex"/>
    <property type="evidence" value="ECO:0007669"/>
    <property type="project" value="InterPro"/>
</dbReference>
<sequence>MTGQEASETPPEAKTRRKSLRSNELDVASDESGSKLTTPPAENNNVWFYFDLSRRVTDYNAALPILREKGSAKYKPPLPSGSTKAVKIQAEKVALENNVVAPSEDPLADEVYGAYFRRKEREEKRIQTIERDKNFMEIDRLETFKEQLDGPNWKKDLRKITHIDDPSDNHELEEKRKLTLAEIKIYIDRYKEWKAREVALKSTKYDYHPYIDPPKSPSPVPSSPAKQSPKQKHYPKTSTVVPPKPKKFTSFYENPTLRPKFDQLTRPSHHQLRSPHLAFGQPIPDLVDELHPFDIPQDWKTSQPKRIKLVTR</sequence>
<gene>
    <name evidence="3" type="ORF">TRICI_006278</name>
</gene>
<dbReference type="AlphaFoldDB" id="A0A642UL00"/>
<reference evidence="3" key="1">
    <citation type="journal article" date="2019" name="G3 (Bethesda)">
        <title>Genome Assemblies of Two Rare Opportunistic Yeast Pathogens: Diutina rugosa (syn. Candida rugosa) and Trichomonascus ciferrii (syn. Candida ciferrii).</title>
        <authorList>
            <person name="Mixao V."/>
            <person name="Saus E."/>
            <person name="Hansen A.P."/>
            <person name="Lass-Florl C."/>
            <person name="Gabaldon T."/>
        </authorList>
    </citation>
    <scope>NUCLEOTIDE SEQUENCE</scope>
    <source>
        <strain evidence="3">CBS 4856</strain>
    </source>
</reference>
<dbReference type="VEuPathDB" id="FungiDB:TRICI_006278"/>
<comment type="caution">
    <text evidence="3">The sequence shown here is derived from an EMBL/GenBank/DDBJ whole genome shotgun (WGS) entry which is preliminary data.</text>
</comment>
<evidence type="ECO:0000259" key="2">
    <source>
        <dbReference type="Pfam" id="PF15460"/>
    </source>
</evidence>
<organism evidence="3 4">
    <name type="scientific">Trichomonascus ciferrii</name>
    <dbReference type="NCBI Taxonomy" id="44093"/>
    <lineage>
        <taxon>Eukaryota</taxon>
        <taxon>Fungi</taxon>
        <taxon>Dikarya</taxon>
        <taxon>Ascomycota</taxon>
        <taxon>Saccharomycotina</taxon>
        <taxon>Dipodascomycetes</taxon>
        <taxon>Dipodascales</taxon>
        <taxon>Trichomonascaceae</taxon>
        <taxon>Trichomonascus</taxon>
        <taxon>Trichomonascus ciferrii complex</taxon>
    </lineage>
</organism>
<dbReference type="PANTHER" id="PTHR38422">
    <property type="entry name" value="SOMETHING ABOUT SILENCING PROTEIN 4"/>
    <property type="match status" value="1"/>
</dbReference>
<dbReference type="Pfam" id="PF15460">
    <property type="entry name" value="SAS4"/>
    <property type="match status" value="1"/>
</dbReference>
<keyword evidence="4" id="KW-1185">Reference proteome</keyword>
<evidence type="ECO:0000313" key="3">
    <source>
        <dbReference type="EMBL" id="KAA8899908.1"/>
    </source>
</evidence>
<dbReference type="InterPro" id="IPR029184">
    <property type="entry name" value="Sas4_dom"/>
</dbReference>
<dbReference type="Proteomes" id="UP000761534">
    <property type="component" value="Unassembled WGS sequence"/>
</dbReference>
<evidence type="ECO:0000256" key="1">
    <source>
        <dbReference type="SAM" id="MobiDB-lite"/>
    </source>
</evidence>